<evidence type="ECO:0000256" key="1">
    <source>
        <dbReference type="SAM" id="Phobius"/>
    </source>
</evidence>
<evidence type="ECO:0000313" key="3">
    <source>
        <dbReference type="Proteomes" id="UP000373449"/>
    </source>
</evidence>
<sequence length="73" mass="8076">MANLTFLLSLLLSIKTHVVRPVHTLKSIVTEMAQLLTDLSLVAIVLALVSSILGAFQNSTIYHEDNYTGKLFF</sequence>
<dbReference type="EMBL" id="CAADJA010000002">
    <property type="protein sequence ID" value="VFS45150.1"/>
    <property type="molecule type" value="Genomic_DNA"/>
</dbReference>
<keyword evidence="1" id="KW-0472">Membrane</keyword>
<proteinExistence type="predicted"/>
<dbReference type="AlphaFoldDB" id="A0A484Z9U4"/>
<name>A0A484Z9U4_9GAMM</name>
<keyword evidence="1" id="KW-1133">Transmembrane helix</keyword>
<gene>
    <name evidence="2" type="ORF">NCTC12282_00022</name>
</gene>
<reference evidence="2 3" key="1">
    <citation type="submission" date="2019-03" db="EMBL/GenBank/DDBJ databases">
        <authorList>
            <consortium name="Pathogen Informatics"/>
        </authorList>
    </citation>
    <scope>NUCLEOTIDE SEQUENCE [LARGE SCALE GENOMIC DNA]</scope>
    <source>
        <strain evidence="2 3">NCTC12282</strain>
    </source>
</reference>
<organism evidence="2 3">
    <name type="scientific">Budvicia aquatica</name>
    <dbReference type="NCBI Taxonomy" id="82979"/>
    <lineage>
        <taxon>Bacteria</taxon>
        <taxon>Pseudomonadati</taxon>
        <taxon>Pseudomonadota</taxon>
        <taxon>Gammaproteobacteria</taxon>
        <taxon>Enterobacterales</taxon>
        <taxon>Budviciaceae</taxon>
        <taxon>Budvicia</taxon>
    </lineage>
</organism>
<feature type="transmembrane region" description="Helical" evidence="1">
    <location>
        <begin position="32"/>
        <end position="56"/>
    </location>
</feature>
<keyword evidence="1" id="KW-0812">Transmembrane</keyword>
<accession>A0A484Z9U4</accession>
<dbReference type="Proteomes" id="UP000373449">
    <property type="component" value="Unassembled WGS sequence"/>
</dbReference>
<protein>
    <submittedName>
        <fullName evidence="2">Uncharacterized protein</fullName>
    </submittedName>
</protein>
<evidence type="ECO:0000313" key="2">
    <source>
        <dbReference type="EMBL" id="VFS45150.1"/>
    </source>
</evidence>